<reference evidence="4 5" key="1">
    <citation type="submission" date="2018-03" db="EMBL/GenBank/DDBJ databases">
        <authorList>
            <person name="Keele B.F."/>
        </authorList>
    </citation>
    <scope>NUCLEOTIDE SEQUENCE [LARGE SCALE GENOMIC DNA]</scope>
    <source>
        <strain evidence="4 5">YL28-9</strain>
    </source>
</reference>
<sequence>MKNSVLFSPVTLGNLTLKNRFTVAPMTRRSASADGVPGRKMQAYYSAFAAGGFAMIITEGIYTDDAYSQADENQPGLINQAQMEGWKAIATSVKQHGTLFIAQLMHAGALSQCREETVAPSAVQPVGLRATEPGGPTGPFPMPRAMDAADFETVKAGYVTAARLAVAAGFDGLELHAANGYLFDQFITPHTNRRQDAYGGDEASRLRFLVEVFEAIKAAVPAEFLIGIRMSESKVNDLTYRWPGGAETATALFKALSHVPAAYFHLAAEGGKWARECLYTDGRSSNGIARQLTGKPVIANGGMHDPELAHALIAGEQADLVAVGRGAIANPDLPNRLMTCGTLKPFFKELIQPSLTLAHTAAVLTRRKTGQSGGWLSEQAASSKEH</sequence>
<dbReference type="Gene3D" id="3.20.20.70">
    <property type="entry name" value="Aldolase class I"/>
    <property type="match status" value="1"/>
</dbReference>
<accession>A0A2T3HJK0</accession>
<dbReference type="AlphaFoldDB" id="A0A2T3HJK0"/>
<protein>
    <submittedName>
        <fullName evidence="4">NADH:flavin oxidoreductase</fullName>
    </submittedName>
</protein>
<comment type="caution">
    <text evidence="4">The sequence shown here is derived from an EMBL/GenBank/DDBJ whole genome shotgun (WGS) entry which is preliminary data.</text>
</comment>
<dbReference type="Pfam" id="PF00724">
    <property type="entry name" value="Oxidored_FMN"/>
    <property type="match status" value="1"/>
</dbReference>
<evidence type="ECO:0000256" key="2">
    <source>
        <dbReference type="ARBA" id="ARBA00023002"/>
    </source>
</evidence>
<keyword evidence="1" id="KW-0285">Flavoprotein</keyword>
<dbReference type="OrthoDB" id="9772736at2"/>
<name>A0A2T3HJK0_9SPHI</name>
<dbReference type="EMBL" id="PYLS01000005">
    <property type="protein sequence ID" value="PST82561.1"/>
    <property type="molecule type" value="Genomic_DNA"/>
</dbReference>
<dbReference type="PANTHER" id="PTHR43656">
    <property type="entry name" value="BINDING OXIDOREDUCTASE, PUTATIVE (AFU_ORTHOLOGUE AFUA_2G08260)-RELATED"/>
    <property type="match status" value="1"/>
</dbReference>
<dbReference type="PANTHER" id="PTHR43656:SF2">
    <property type="entry name" value="BINDING OXIDOREDUCTASE, PUTATIVE (AFU_ORTHOLOGUE AFUA_2G08260)-RELATED"/>
    <property type="match status" value="1"/>
</dbReference>
<dbReference type="Proteomes" id="UP000240912">
    <property type="component" value="Unassembled WGS sequence"/>
</dbReference>
<dbReference type="InterPro" id="IPR051799">
    <property type="entry name" value="NADH_flavin_oxidoreductase"/>
</dbReference>
<keyword evidence="5" id="KW-1185">Reference proteome</keyword>
<dbReference type="InterPro" id="IPR013785">
    <property type="entry name" value="Aldolase_TIM"/>
</dbReference>
<keyword evidence="2" id="KW-0560">Oxidoreductase</keyword>
<evidence type="ECO:0000313" key="4">
    <source>
        <dbReference type="EMBL" id="PST82561.1"/>
    </source>
</evidence>
<dbReference type="GO" id="GO:0010181">
    <property type="term" value="F:FMN binding"/>
    <property type="evidence" value="ECO:0007669"/>
    <property type="project" value="InterPro"/>
</dbReference>
<dbReference type="CDD" id="cd02803">
    <property type="entry name" value="OYE_like_FMN_family"/>
    <property type="match status" value="1"/>
</dbReference>
<evidence type="ECO:0000259" key="3">
    <source>
        <dbReference type="Pfam" id="PF00724"/>
    </source>
</evidence>
<gene>
    <name evidence="4" type="ORF">C7T94_07775</name>
</gene>
<feature type="domain" description="NADH:flavin oxidoreductase/NADH oxidase N-terminal" evidence="3">
    <location>
        <begin position="6"/>
        <end position="337"/>
    </location>
</feature>
<dbReference type="SUPFAM" id="SSF51395">
    <property type="entry name" value="FMN-linked oxidoreductases"/>
    <property type="match status" value="1"/>
</dbReference>
<dbReference type="RefSeq" id="WP_107214820.1">
    <property type="nucleotide sequence ID" value="NZ_KZ686269.1"/>
</dbReference>
<organism evidence="4 5">
    <name type="scientific">Pedobacter yulinensis</name>
    <dbReference type="NCBI Taxonomy" id="2126353"/>
    <lineage>
        <taxon>Bacteria</taxon>
        <taxon>Pseudomonadati</taxon>
        <taxon>Bacteroidota</taxon>
        <taxon>Sphingobacteriia</taxon>
        <taxon>Sphingobacteriales</taxon>
        <taxon>Sphingobacteriaceae</taxon>
        <taxon>Pedobacter</taxon>
    </lineage>
</organism>
<dbReference type="GO" id="GO:0016491">
    <property type="term" value="F:oxidoreductase activity"/>
    <property type="evidence" value="ECO:0007669"/>
    <property type="project" value="UniProtKB-KW"/>
</dbReference>
<evidence type="ECO:0000313" key="5">
    <source>
        <dbReference type="Proteomes" id="UP000240912"/>
    </source>
</evidence>
<dbReference type="InterPro" id="IPR001155">
    <property type="entry name" value="OxRdtase_FMN_N"/>
</dbReference>
<proteinExistence type="predicted"/>
<evidence type="ECO:0000256" key="1">
    <source>
        <dbReference type="ARBA" id="ARBA00022630"/>
    </source>
</evidence>